<evidence type="ECO:0000313" key="2">
    <source>
        <dbReference type="Proteomes" id="UP000352698"/>
    </source>
</evidence>
<dbReference type="AlphaFoldDB" id="A0A7Z9AVE3"/>
<dbReference type="RefSeq" id="WP_010719270.1">
    <property type="nucleotide sequence ID" value="NZ_CP055231.1"/>
</dbReference>
<proteinExistence type="predicted"/>
<organism evidence="1 2">
    <name type="scientific">Enterococcus hirae</name>
    <dbReference type="NCBI Taxonomy" id="1354"/>
    <lineage>
        <taxon>Bacteria</taxon>
        <taxon>Bacillati</taxon>
        <taxon>Bacillota</taxon>
        <taxon>Bacilli</taxon>
        <taxon>Lactobacillales</taxon>
        <taxon>Enterococcaceae</taxon>
        <taxon>Enterococcus</taxon>
    </lineage>
</organism>
<gene>
    <name evidence="1" type="ORF">NCTC12204_01310</name>
</gene>
<evidence type="ECO:0000313" key="1">
    <source>
        <dbReference type="EMBL" id="VTQ63651.1"/>
    </source>
</evidence>
<dbReference type="EMBL" id="CABEEP010000001">
    <property type="protein sequence ID" value="VTQ63651.1"/>
    <property type="molecule type" value="Genomic_DNA"/>
</dbReference>
<reference evidence="1 2" key="1">
    <citation type="submission" date="2019-05" db="EMBL/GenBank/DDBJ databases">
        <authorList>
            <consortium name="Pathogen Informatics"/>
        </authorList>
    </citation>
    <scope>NUCLEOTIDE SEQUENCE [LARGE SCALE GENOMIC DNA]</scope>
    <source>
        <strain evidence="1 2">NCTC12204</strain>
    </source>
</reference>
<name>A0A7Z9AVE3_ENTHR</name>
<accession>A0A7Z9AVE3</accession>
<sequence>MPLANKLELEQALRARLLVNSISSKDTKHSIVNRTKRLFKKNLRLK</sequence>
<protein>
    <submittedName>
        <fullName evidence="1">Uncharacterized protein</fullName>
    </submittedName>
</protein>
<dbReference type="Proteomes" id="UP000352698">
    <property type="component" value="Unassembled WGS sequence"/>
</dbReference>
<comment type="caution">
    <text evidence="1">The sequence shown here is derived from an EMBL/GenBank/DDBJ whole genome shotgun (WGS) entry which is preliminary data.</text>
</comment>